<dbReference type="HAMAP" id="MF_01114">
    <property type="entry name" value="RecX"/>
    <property type="match status" value="1"/>
</dbReference>
<evidence type="ECO:0000256" key="3">
    <source>
        <dbReference type="ARBA" id="ARBA00018111"/>
    </source>
</evidence>
<keyword evidence="4 5" id="KW-0963">Cytoplasm</keyword>
<comment type="subcellular location">
    <subcellularLocation>
        <location evidence="1 5">Cytoplasm</location>
    </subcellularLocation>
</comment>
<dbReference type="Gene3D" id="1.10.10.10">
    <property type="entry name" value="Winged helix-like DNA-binding domain superfamily/Winged helix DNA-binding domain"/>
    <property type="match status" value="3"/>
</dbReference>
<sequence>MTEADRKIIRECLTNLLSRREHSQAELLNKLRARGLETELSRQIISEFAERGWQSDARFAASFARQRFARGLGEIRIRGELRQRQVADPLIEQALAELEADWFEAARALYQRKYTKPVTDFKEQQKRARHLQYKGFTQEQIRYAMEPQGDG</sequence>
<feature type="domain" description="RecX second three-helical" evidence="6">
    <location>
        <begin position="55"/>
        <end position="95"/>
    </location>
</feature>
<feature type="domain" description="RecX third three-helical" evidence="7">
    <location>
        <begin position="100"/>
        <end position="145"/>
    </location>
</feature>
<evidence type="ECO:0000256" key="1">
    <source>
        <dbReference type="ARBA" id="ARBA00004496"/>
    </source>
</evidence>
<evidence type="ECO:0000256" key="5">
    <source>
        <dbReference type="HAMAP-Rule" id="MF_01114"/>
    </source>
</evidence>
<gene>
    <name evidence="5" type="primary">recX</name>
    <name evidence="8" type="ORF">AT746_13625</name>
</gene>
<dbReference type="STRING" id="1526571.AT746_13625"/>
<evidence type="ECO:0000256" key="2">
    <source>
        <dbReference type="ARBA" id="ARBA00009695"/>
    </source>
</evidence>
<comment type="similarity">
    <text evidence="2 5">Belongs to the RecX family.</text>
</comment>
<accession>A0A0U2QNM1</accession>
<evidence type="ECO:0000313" key="8">
    <source>
        <dbReference type="EMBL" id="ALS99195.1"/>
    </source>
</evidence>
<dbReference type="InterPro" id="IPR053925">
    <property type="entry name" value="RecX_HTH_3rd"/>
</dbReference>
<evidence type="ECO:0000259" key="6">
    <source>
        <dbReference type="Pfam" id="PF02631"/>
    </source>
</evidence>
<reference evidence="8 9" key="1">
    <citation type="submission" date="2015-12" db="EMBL/GenBank/DDBJ databases">
        <title>Complete genome of Lacimicrobium alkaliphilum KCTC 32984.</title>
        <authorList>
            <person name="Kim S.-G."/>
            <person name="Lee Y.-J."/>
        </authorList>
    </citation>
    <scope>NUCLEOTIDE SEQUENCE [LARGE SCALE GENOMIC DNA]</scope>
    <source>
        <strain evidence="8 9">YelD216</strain>
    </source>
</reference>
<dbReference type="Pfam" id="PF02631">
    <property type="entry name" value="RecX_HTH2"/>
    <property type="match status" value="1"/>
</dbReference>
<dbReference type="InterPro" id="IPR003783">
    <property type="entry name" value="Regulatory_RecX"/>
</dbReference>
<dbReference type="GO" id="GO:0006282">
    <property type="term" value="P:regulation of DNA repair"/>
    <property type="evidence" value="ECO:0007669"/>
    <property type="project" value="UniProtKB-UniRule"/>
</dbReference>
<dbReference type="Proteomes" id="UP000068447">
    <property type="component" value="Chromosome"/>
</dbReference>
<proteinExistence type="inferred from homology"/>
<comment type="function">
    <text evidence="5">Modulates RecA activity.</text>
</comment>
<dbReference type="RefSeq" id="WP_062481191.1">
    <property type="nucleotide sequence ID" value="NZ_CP013650.1"/>
</dbReference>
<dbReference type="PANTHER" id="PTHR33602:SF1">
    <property type="entry name" value="REGULATORY PROTEIN RECX FAMILY PROTEIN"/>
    <property type="match status" value="1"/>
</dbReference>
<name>A0A0U2QNM1_9ALTE</name>
<evidence type="ECO:0000256" key="4">
    <source>
        <dbReference type="ARBA" id="ARBA00022490"/>
    </source>
</evidence>
<dbReference type="OrthoDB" id="7066780at2"/>
<protein>
    <recommendedName>
        <fullName evidence="3 5">Regulatory protein RecX</fullName>
    </recommendedName>
</protein>
<evidence type="ECO:0000259" key="7">
    <source>
        <dbReference type="Pfam" id="PF21981"/>
    </source>
</evidence>
<dbReference type="InterPro" id="IPR036388">
    <property type="entry name" value="WH-like_DNA-bd_sf"/>
</dbReference>
<dbReference type="PANTHER" id="PTHR33602">
    <property type="entry name" value="REGULATORY PROTEIN RECX FAMILY PROTEIN"/>
    <property type="match status" value="1"/>
</dbReference>
<organism evidence="8 9">
    <name type="scientific">Lacimicrobium alkaliphilum</name>
    <dbReference type="NCBI Taxonomy" id="1526571"/>
    <lineage>
        <taxon>Bacteria</taxon>
        <taxon>Pseudomonadati</taxon>
        <taxon>Pseudomonadota</taxon>
        <taxon>Gammaproteobacteria</taxon>
        <taxon>Alteromonadales</taxon>
        <taxon>Alteromonadaceae</taxon>
        <taxon>Lacimicrobium</taxon>
    </lineage>
</organism>
<dbReference type="Pfam" id="PF21981">
    <property type="entry name" value="RecX_HTH3"/>
    <property type="match status" value="1"/>
</dbReference>
<keyword evidence="9" id="KW-1185">Reference proteome</keyword>
<dbReference type="GO" id="GO:0005737">
    <property type="term" value="C:cytoplasm"/>
    <property type="evidence" value="ECO:0007669"/>
    <property type="project" value="UniProtKB-SubCell"/>
</dbReference>
<dbReference type="EMBL" id="CP013650">
    <property type="protein sequence ID" value="ALS99195.1"/>
    <property type="molecule type" value="Genomic_DNA"/>
</dbReference>
<evidence type="ECO:0000313" key="9">
    <source>
        <dbReference type="Proteomes" id="UP000068447"/>
    </source>
</evidence>
<dbReference type="KEGG" id="lal:AT746_13625"/>
<dbReference type="InterPro" id="IPR053924">
    <property type="entry name" value="RecX_HTH_2nd"/>
</dbReference>
<dbReference type="AlphaFoldDB" id="A0A0U2QNM1"/>